<gene>
    <name evidence="4" type="ORF">DICPUDRAFT_96222</name>
</gene>
<name>F0Z657_DICPU</name>
<feature type="compositionally biased region" description="Low complexity" evidence="3">
    <location>
        <begin position="274"/>
        <end position="299"/>
    </location>
</feature>
<protein>
    <recommendedName>
        <fullName evidence="2">Phospholipid scramblase</fullName>
    </recommendedName>
</protein>
<dbReference type="OrthoDB" id="191150at2759"/>
<dbReference type="KEGG" id="dpp:DICPUDRAFT_96222"/>
<evidence type="ECO:0000256" key="1">
    <source>
        <dbReference type="ARBA" id="ARBA00005350"/>
    </source>
</evidence>
<dbReference type="AlphaFoldDB" id="F0Z657"/>
<dbReference type="GO" id="GO:0017121">
    <property type="term" value="P:plasma membrane phospholipid scrambling"/>
    <property type="evidence" value="ECO:0000318"/>
    <property type="project" value="GO_Central"/>
</dbReference>
<feature type="region of interest" description="Disordered" evidence="3">
    <location>
        <begin position="274"/>
        <end position="310"/>
    </location>
</feature>
<evidence type="ECO:0000313" key="5">
    <source>
        <dbReference type="Proteomes" id="UP000001064"/>
    </source>
</evidence>
<dbReference type="OMA" id="YRPYKIS"/>
<dbReference type="EMBL" id="GL870941">
    <property type="protein sequence ID" value="EGC40597.1"/>
    <property type="molecule type" value="Genomic_DNA"/>
</dbReference>
<dbReference type="InterPro" id="IPR005552">
    <property type="entry name" value="Scramblase"/>
</dbReference>
<evidence type="ECO:0000256" key="2">
    <source>
        <dbReference type="RuleBase" id="RU363116"/>
    </source>
</evidence>
<dbReference type="GO" id="GO:0005886">
    <property type="term" value="C:plasma membrane"/>
    <property type="evidence" value="ECO:0000318"/>
    <property type="project" value="GO_Central"/>
</dbReference>
<dbReference type="Proteomes" id="UP000001064">
    <property type="component" value="Unassembled WGS sequence"/>
</dbReference>
<dbReference type="eggNOG" id="KOG0621">
    <property type="taxonomic scope" value="Eukaryota"/>
</dbReference>
<dbReference type="Pfam" id="PF03803">
    <property type="entry name" value="Scramblase"/>
    <property type="match status" value="2"/>
</dbReference>
<sequence>MDPVLDVLLHVETLIVKEQWRESGFIKELVTKKKKGQFNIYDTNNNLILIGKEYYKNSCDDLFSFQKYRPYKISIRTLDNNEVIKIKREKQCGRQGCYCCIFCCCALESCHQDILIFAGDDTLSPGRFLGRVKEKFSWFTPSFKVYDDDNNQQFKIIGHKIKNNNNFLNNSWITSSSFSHYQMKIYQENEEQSYLNFISSPEEDQEIGEISKLYSGIKQNLFNDKDNVYIVMPPKSTVYQKSVLIGALFLINSLYFGLQSNTISDTIDLNNLNESNNNNNNSNNNNNDNNDNSDNNSSSIKYNIGLNNKV</sequence>
<accession>F0Z657</accession>
<dbReference type="InParanoid" id="F0Z657"/>
<dbReference type="RefSeq" id="XP_003282933.1">
    <property type="nucleotide sequence ID" value="XM_003282885.1"/>
</dbReference>
<reference evidence="5" key="1">
    <citation type="journal article" date="2011" name="Genome Biol.">
        <title>Comparative genomics of the social amoebae Dictyostelium discoideum and Dictyostelium purpureum.</title>
        <authorList>
            <consortium name="US DOE Joint Genome Institute (JGI-PGF)"/>
            <person name="Sucgang R."/>
            <person name="Kuo A."/>
            <person name="Tian X."/>
            <person name="Salerno W."/>
            <person name="Parikh A."/>
            <person name="Feasley C.L."/>
            <person name="Dalin E."/>
            <person name="Tu H."/>
            <person name="Huang E."/>
            <person name="Barry K."/>
            <person name="Lindquist E."/>
            <person name="Shapiro H."/>
            <person name="Bruce D."/>
            <person name="Schmutz J."/>
            <person name="Salamov A."/>
            <person name="Fey P."/>
            <person name="Gaudet P."/>
            <person name="Anjard C."/>
            <person name="Babu M.M."/>
            <person name="Basu S."/>
            <person name="Bushmanova Y."/>
            <person name="van der Wel H."/>
            <person name="Katoh-Kurasawa M."/>
            <person name="Dinh C."/>
            <person name="Coutinho P.M."/>
            <person name="Saito T."/>
            <person name="Elias M."/>
            <person name="Schaap P."/>
            <person name="Kay R.R."/>
            <person name="Henrissat B."/>
            <person name="Eichinger L."/>
            <person name="Rivero F."/>
            <person name="Putnam N.H."/>
            <person name="West C.M."/>
            <person name="Loomis W.F."/>
            <person name="Chisholm R.L."/>
            <person name="Shaulsky G."/>
            <person name="Strassmann J.E."/>
            <person name="Queller D.C."/>
            <person name="Kuspa A."/>
            <person name="Grigoriev I.V."/>
        </authorList>
    </citation>
    <scope>NUCLEOTIDE SEQUENCE [LARGE SCALE GENOMIC DNA]</scope>
    <source>
        <strain evidence="5">QSDP1</strain>
    </source>
</reference>
<dbReference type="GO" id="GO:0017128">
    <property type="term" value="F:phospholipid scramblase activity"/>
    <property type="evidence" value="ECO:0000318"/>
    <property type="project" value="GO_Central"/>
</dbReference>
<dbReference type="PANTHER" id="PTHR23248">
    <property type="entry name" value="PHOSPHOLIPID SCRAMBLASE-RELATED"/>
    <property type="match status" value="1"/>
</dbReference>
<dbReference type="VEuPathDB" id="AmoebaDB:DICPUDRAFT_96222"/>
<comment type="similarity">
    <text evidence="1 2">Belongs to the phospholipid scramblase family.</text>
</comment>
<organism evidence="4 5">
    <name type="scientific">Dictyostelium purpureum</name>
    <name type="common">Slime mold</name>
    <dbReference type="NCBI Taxonomy" id="5786"/>
    <lineage>
        <taxon>Eukaryota</taxon>
        <taxon>Amoebozoa</taxon>
        <taxon>Evosea</taxon>
        <taxon>Eumycetozoa</taxon>
        <taxon>Dictyostelia</taxon>
        <taxon>Dictyosteliales</taxon>
        <taxon>Dictyosteliaceae</taxon>
        <taxon>Dictyostelium</taxon>
    </lineage>
</organism>
<keyword evidence="5" id="KW-1185">Reference proteome</keyword>
<dbReference type="FunCoup" id="F0Z657">
    <property type="interactions" value="13"/>
</dbReference>
<dbReference type="PANTHER" id="PTHR23248:SF9">
    <property type="entry name" value="PHOSPHOLIPID SCRAMBLASE"/>
    <property type="match status" value="1"/>
</dbReference>
<proteinExistence type="inferred from homology"/>
<evidence type="ECO:0000256" key="3">
    <source>
        <dbReference type="SAM" id="MobiDB-lite"/>
    </source>
</evidence>
<evidence type="ECO:0000313" key="4">
    <source>
        <dbReference type="EMBL" id="EGC40597.1"/>
    </source>
</evidence>
<dbReference type="GeneID" id="10503383"/>